<feature type="non-terminal residue" evidence="10">
    <location>
        <position position="107"/>
    </location>
</feature>
<dbReference type="AlphaFoldDB" id="A0AAU9W5U3"/>
<dbReference type="PROSITE" id="PS50262">
    <property type="entry name" value="G_PROTEIN_RECEP_F1_2"/>
    <property type="match status" value="1"/>
</dbReference>
<protein>
    <recommendedName>
        <fullName evidence="9">G-protein coupled receptors family 1 profile domain-containing protein</fullName>
    </recommendedName>
</protein>
<sequence length="107" mass="11682">MNNSSLPDVDQGSCWLFSSTFFTTLLVVVSLAAFVGNILVIIVVFKTPILRTSTNFYYVNMAVSDFLGALFTWPVYLTHEIITSKGSLLYGTLASAGCKTGAFIRLL</sequence>
<dbReference type="EMBL" id="CALNXJ010000008">
    <property type="protein sequence ID" value="CAH3045845.1"/>
    <property type="molecule type" value="Genomic_DNA"/>
</dbReference>
<organism evidence="10 11">
    <name type="scientific">Pocillopora meandrina</name>
    <dbReference type="NCBI Taxonomy" id="46732"/>
    <lineage>
        <taxon>Eukaryota</taxon>
        <taxon>Metazoa</taxon>
        <taxon>Cnidaria</taxon>
        <taxon>Anthozoa</taxon>
        <taxon>Hexacorallia</taxon>
        <taxon>Scleractinia</taxon>
        <taxon>Astrocoeniina</taxon>
        <taxon>Pocilloporidae</taxon>
        <taxon>Pocillopora</taxon>
    </lineage>
</organism>
<accession>A0AAU9W5U3</accession>
<keyword evidence="4" id="KW-0297">G-protein coupled receptor</keyword>
<dbReference type="PRINTS" id="PR00237">
    <property type="entry name" value="GPCRRHODOPSN"/>
</dbReference>
<evidence type="ECO:0000256" key="2">
    <source>
        <dbReference type="ARBA" id="ARBA00022692"/>
    </source>
</evidence>
<feature type="transmembrane region" description="Helical" evidence="8">
    <location>
        <begin position="20"/>
        <end position="45"/>
    </location>
</feature>
<dbReference type="PANTHER" id="PTHR45695:SF9">
    <property type="entry name" value="LEUCOKININ RECEPTOR"/>
    <property type="match status" value="1"/>
</dbReference>
<evidence type="ECO:0000256" key="6">
    <source>
        <dbReference type="ARBA" id="ARBA00023170"/>
    </source>
</evidence>
<dbReference type="InterPro" id="IPR017452">
    <property type="entry name" value="GPCR_Rhodpsn_7TM"/>
</dbReference>
<dbReference type="Gene3D" id="1.20.1070.10">
    <property type="entry name" value="Rhodopsin 7-helix transmembrane proteins"/>
    <property type="match status" value="1"/>
</dbReference>
<evidence type="ECO:0000256" key="7">
    <source>
        <dbReference type="ARBA" id="ARBA00023224"/>
    </source>
</evidence>
<dbReference type="GO" id="GO:0004930">
    <property type="term" value="F:G protein-coupled receptor activity"/>
    <property type="evidence" value="ECO:0007669"/>
    <property type="project" value="UniProtKB-KW"/>
</dbReference>
<evidence type="ECO:0000256" key="8">
    <source>
        <dbReference type="SAM" id="Phobius"/>
    </source>
</evidence>
<keyword evidence="11" id="KW-1185">Reference proteome</keyword>
<evidence type="ECO:0000256" key="4">
    <source>
        <dbReference type="ARBA" id="ARBA00023040"/>
    </source>
</evidence>
<evidence type="ECO:0000256" key="5">
    <source>
        <dbReference type="ARBA" id="ARBA00023136"/>
    </source>
</evidence>
<keyword evidence="3 8" id="KW-1133">Transmembrane helix</keyword>
<evidence type="ECO:0000259" key="9">
    <source>
        <dbReference type="PROSITE" id="PS50262"/>
    </source>
</evidence>
<feature type="transmembrane region" description="Helical" evidence="8">
    <location>
        <begin position="57"/>
        <end position="76"/>
    </location>
</feature>
<proteinExistence type="predicted"/>
<dbReference type="InterPro" id="IPR000276">
    <property type="entry name" value="GPCR_Rhodpsn"/>
</dbReference>
<keyword evidence="2 8" id="KW-0812">Transmembrane</keyword>
<evidence type="ECO:0000313" key="11">
    <source>
        <dbReference type="Proteomes" id="UP001159428"/>
    </source>
</evidence>
<dbReference type="Pfam" id="PF00001">
    <property type="entry name" value="7tm_1"/>
    <property type="match status" value="1"/>
</dbReference>
<comment type="caution">
    <text evidence="10">The sequence shown here is derived from an EMBL/GenBank/DDBJ whole genome shotgun (WGS) entry which is preliminary data.</text>
</comment>
<reference evidence="10 11" key="1">
    <citation type="submission" date="2022-05" db="EMBL/GenBank/DDBJ databases">
        <authorList>
            <consortium name="Genoscope - CEA"/>
            <person name="William W."/>
        </authorList>
    </citation>
    <scope>NUCLEOTIDE SEQUENCE [LARGE SCALE GENOMIC DNA]</scope>
</reference>
<evidence type="ECO:0000313" key="10">
    <source>
        <dbReference type="EMBL" id="CAH3045845.1"/>
    </source>
</evidence>
<keyword evidence="7" id="KW-0807">Transducer</keyword>
<feature type="domain" description="G-protein coupled receptors family 1 profile" evidence="9">
    <location>
        <begin position="36"/>
        <end position="107"/>
    </location>
</feature>
<evidence type="ECO:0000256" key="3">
    <source>
        <dbReference type="ARBA" id="ARBA00022989"/>
    </source>
</evidence>
<evidence type="ECO:0000256" key="1">
    <source>
        <dbReference type="ARBA" id="ARBA00004141"/>
    </source>
</evidence>
<dbReference type="Proteomes" id="UP001159428">
    <property type="component" value="Unassembled WGS sequence"/>
</dbReference>
<dbReference type="GO" id="GO:0005886">
    <property type="term" value="C:plasma membrane"/>
    <property type="evidence" value="ECO:0007669"/>
    <property type="project" value="TreeGrafter"/>
</dbReference>
<keyword evidence="6" id="KW-0675">Receptor</keyword>
<dbReference type="PANTHER" id="PTHR45695">
    <property type="entry name" value="LEUCOKININ RECEPTOR-RELATED"/>
    <property type="match status" value="1"/>
</dbReference>
<gene>
    <name evidence="10" type="ORF">PMEA_00032941</name>
</gene>
<name>A0AAU9W5U3_9CNID</name>
<comment type="subcellular location">
    <subcellularLocation>
        <location evidence="1">Membrane</location>
        <topology evidence="1">Multi-pass membrane protein</topology>
    </subcellularLocation>
</comment>
<keyword evidence="5 8" id="KW-0472">Membrane</keyword>
<dbReference type="SUPFAM" id="SSF81321">
    <property type="entry name" value="Family A G protein-coupled receptor-like"/>
    <property type="match status" value="1"/>
</dbReference>